<name>A0ACC1SEY8_9HYPO</name>
<gene>
    <name evidence="1" type="ORF">NM208_g5933</name>
</gene>
<evidence type="ECO:0000313" key="2">
    <source>
        <dbReference type="Proteomes" id="UP001148629"/>
    </source>
</evidence>
<organism evidence="1 2">
    <name type="scientific">Fusarium decemcellulare</name>
    <dbReference type="NCBI Taxonomy" id="57161"/>
    <lineage>
        <taxon>Eukaryota</taxon>
        <taxon>Fungi</taxon>
        <taxon>Dikarya</taxon>
        <taxon>Ascomycota</taxon>
        <taxon>Pezizomycotina</taxon>
        <taxon>Sordariomycetes</taxon>
        <taxon>Hypocreomycetidae</taxon>
        <taxon>Hypocreales</taxon>
        <taxon>Nectriaceae</taxon>
        <taxon>Fusarium</taxon>
        <taxon>Fusarium decemcellulare species complex</taxon>
    </lineage>
</organism>
<dbReference type="EMBL" id="JANRMS010000524">
    <property type="protein sequence ID" value="KAJ3538372.1"/>
    <property type="molecule type" value="Genomic_DNA"/>
</dbReference>
<dbReference type="Proteomes" id="UP001148629">
    <property type="component" value="Unassembled WGS sequence"/>
</dbReference>
<keyword evidence="2" id="KW-1185">Reference proteome</keyword>
<evidence type="ECO:0000313" key="1">
    <source>
        <dbReference type="EMBL" id="KAJ3538372.1"/>
    </source>
</evidence>
<comment type="caution">
    <text evidence="1">The sequence shown here is derived from an EMBL/GenBank/DDBJ whole genome shotgun (WGS) entry which is preliminary data.</text>
</comment>
<reference evidence="1" key="1">
    <citation type="submission" date="2022-08" db="EMBL/GenBank/DDBJ databases">
        <title>Genome Sequence of Fusarium decemcellulare.</title>
        <authorList>
            <person name="Buettner E."/>
        </authorList>
    </citation>
    <scope>NUCLEOTIDE SEQUENCE</scope>
    <source>
        <strain evidence="1">Babe19</strain>
    </source>
</reference>
<sequence length="1092" mass="122171">MFIYSGKLEYQSYGKDELFVVALPNGPVRLGDTVYFFFQWTADAKGVKKGNWFQKLIVDKISKTDNGKDTFHLPHHYYSYEVTAQPGYQGLTISMANPNGYKSKMNVERVYQSTDELSTDPSRIWTGKLDWPNDASNELFMTIVPKGFGANKPVLALWQWTVNGHNQPKFPCILKGTQKSVSGSDHSLAFSLEDYYTMTCTWEKKTERLAIHMQEPDKHVPKELEVRYPQAEPSLARIQTPMPFPRTLVKTLTHTASFVDQAGYLAKYAVERYTDLDKLYHIKVQQQDASDSQITELTVQVRQLSDDNKLEKSKNAGLEKRLSEARDAAAAKEAELTRQIHDLQKTISGDKDHDAANHQALDSAHKQIEQRQAEKAQLQKPLDEKYAALMVAQARAKQLSAQITELTAEISNTKAELEVEREPNSELEKANKDLKQNVSKLEADLATAQKTLAQITADLEQVKADCGEKDKIIGGLEAGLVGVKKDRDSKKRAFDELKKKTDTIIQDLEAKLVDSKGGAGWQPPNNGLFPFTQQTPSPLKQSIDNHQSKSSWARLSPWVGNMSNCGHFFNTLDDADKDARLKSLGIHGNGDWTTGFTIQWTNGNSKSYGVLNGAAKYTISKPVTIEKVPSREHQPSVPTDNEKQASRILATQNAESERLNVGIEPPRQKWYQWFSPNDTPEERRLILKLDGLIMVFVFLAYWAKVLDSSATSAAYVSGMKEDLKLYGNELNYLNTTYMVGFITLQIPLTVLMTRFSASYFIPGADLIWGVLTLAQYKVTNVQQLLFFPAVQWYLGCWYKRSELSRRGALFFIASQVGSMSSGYIQTGAYATLNGKHGIEGWRWLYIICFACTIPVGVLGFIALPSHPNKSKPGILTEREIHLARDRMATENREPPKPLTIPVIRNVLSGWHFWILVIFAFFFSQADGVSSNSGLPLWLKAEGYGVESINTITTVSPAVTIISSIICGILSDAYDAKVSLIATTAVLNIFASMVLAIWHIPTGLKFFAFFLAGSADGIAAVIYAWANEICAGNAEERAIVLSSMNTIGNTFGAWLPLFVWKTVDAPRYLIGYIWTIALDVVRQQRHHREMADA</sequence>
<proteinExistence type="predicted"/>
<protein>
    <submittedName>
        <fullName evidence="1">Uncharacterized protein</fullName>
    </submittedName>
</protein>
<accession>A0ACC1SEY8</accession>